<proteinExistence type="predicted"/>
<dbReference type="PANTHER" id="PTHR46796:SF14">
    <property type="entry name" value="TRANSCRIPTIONAL REGULATORY PROTEIN"/>
    <property type="match status" value="1"/>
</dbReference>
<feature type="region of interest" description="Disordered" evidence="4">
    <location>
        <begin position="1"/>
        <end position="62"/>
    </location>
</feature>
<dbReference type="SMART" id="SM00342">
    <property type="entry name" value="HTH_ARAC"/>
    <property type="match status" value="1"/>
</dbReference>
<evidence type="ECO:0000313" key="7">
    <source>
        <dbReference type="Proteomes" id="UP000231194"/>
    </source>
</evidence>
<feature type="domain" description="HTH araC/xylS-type" evidence="5">
    <location>
        <begin position="235"/>
        <end position="333"/>
    </location>
</feature>
<keyword evidence="7" id="KW-1185">Reference proteome</keyword>
<gene>
    <name evidence="6" type="ORF">CVM73_15835</name>
</gene>
<keyword evidence="2" id="KW-0238">DNA-binding</keyword>
<protein>
    <submittedName>
        <fullName evidence="6">AraC family transcriptional regulator</fullName>
    </submittedName>
</protein>
<dbReference type="PROSITE" id="PS01124">
    <property type="entry name" value="HTH_ARAC_FAMILY_2"/>
    <property type="match status" value="1"/>
</dbReference>
<evidence type="ECO:0000256" key="2">
    <source>
        <dbReference type="ARBA" id="ARBA00023125"/>
    </source>
</evidence>
<dbReference type="PROSITE" id="PS00041">
    <property type="entry name" value="HTH_ARAC_FAMILY_1"/>
    <property type="match status" value="1"/>
</dbReference>
<dbReference type="EMBL" id="PGVG01000011">
    <property type="protein sequence ID" value="PJG54281.1"/>
    <property type="molecule type" value="Genomic_DNA"/>
</dbReference>
<evidence type="ECO:0000256" key="3">
    <source>
        <dbReference type="ARBA" id="ARBA00023163"/>
    </source>
</evidence>
<dbReference type="InterPro" id="IPR009057">
    <property type="entry name" value="Homeodomain-like_sf"/>
</dbReference>
<accession>A0A2M8R8Y0</accession>
<dbReference type="SUPFAM" id="SSF46689">
    <property type="entry name" value="Homeodomain-like"/>
    <property type="match status" value="2"/>
</dbReference>
<dbReference type="Pfam" id="PF12833">
    <property type="entry name" value="HTH_18"/>
    <property type="match status" value="1"/>
</dbReference>
<dbReference type="InterPro" id="IPR050204">
    <property type="entry name" value="AraC_XylS_family_regulators"/>
</dbReference>
<dbReference type="GO" id="GO:0003700">
    <property type="term" value="F:DNA-binding transcription factor activity"/>
    <property type="evidence" value="ECO:0007669"/>
    <property type="project" value="InterPro"/>
</dbReference>
<evidence type="ECO:0000256" key="1">
    <source>
        <dbReference type="ARBA" id="ARBA00023015"/>
    </source>
</evidence>
<sequence>MRAPDLRQQAIRRSHAMTGSTAPTRNPSPNGQPPVPGVQPDDSTMSERRAADAEMARVLRTEPTRMALDASGAGIAHWNHDPLHDVVEPMSHHVIMAYNGVIQRMERRSGKSVSIGTFRPGVVIIIPEGSSSRWDIPKPVDVVQLYLPNTTLKRVAGEAGIAGATDLLERTAHPDPITSRLLLSAADALEGNGALDALFRHQVTDLLATRVLAAHTGSPATFHPTMGGLSPKVLLRAIERLRSDSDADVSLDALASDAGLSRFHFCRAFKESTGLSPHAWLRQHRLEQAMNKLRESDEPVVSIAAALGYSSQTAFAAAFRKLTGETPSDWRRRVR</sequence>
<dbReference type="InterPro" id="IPR018060">
    <property type="entry name" value="HTH_AraC"/>
</dbReference>
<evidence type="ECO:0000259" key="5">
    <source>
        <dbReference type="PROSITE" id="PS01124"/>
    </source>
</evidence>
<keyword evidence="3" id="KW-0804">Transcription</keyword>
<evidence type="ECO:0000256" key="4">
    <source>
        <dbReference type="SAM" id="MobiDB-lite"/>
    </source>
</evidence>
<dbReference type="GO" id="GO:0043565">
    <property type="term" value="F:sequence-specific DNA binding"/>
    <property type="evidence" value="ECO:0007669"/>
    <property type="project" value="InterPro"/>
</dbReference>
<dbReference type="InterPro" id="IPR020449">
    <property type="entry name" value="Tscrpt_reg_AraC-type_HTH"/>
</dbReference>
<keyword evidence="1" id="KW-0805">Transcription regulation</keyword>
<dbReference type="OrthoDB" id="9793400at2"/>
<comment type="caution">
    <text evidence="6">The sequence shown here is derived from an EMBL/GenBank/DDBJ whole genome shotgun (WGS) entry which is preliminary data.</text>
</comment>
<dbReference type="AlphaFoldDB" id="A0A2M8R8Y0"/>
<dbReference type="PRINTS" id="PR00032">
    <property type="entry name" value="HTHARAC"/>
</dbReference>
<name>A0A2M8R8Y0_9BRAD</name>
<reference evidence="6 7" key="1">
    <citation type="submission" date="2017-11" db="EMBL/GenBank/DDBJ databases">
        <title>Bradyrhizobium forestalis sp. nov., an efficient nitrogen-fixing bacterium isolated from nodules of forest legume species in the Amazon.</title>
        <authorList>
            <person name="Costa E.M."/>
            <person name="Guimaraes A."/>
            <person name="Carvalho T.S."/>
            <person name="Rodrigues T.L."/>
            <person name="Ribeiro P.R.A."/>
            <person name="Lebbe L."/>
            <person name="Willems A."/>
            <person name="Moreira F.M.S."/>
        </authorList>
    </citation>
    <scope>NUCLEOTIDE SEQUENCE [LARGE SCALE GENOMIC DNA]</scope>
    <source>
        <strain evidence="6 7">INPA54B</strain>
    </source>
</reference>
<evidence type="ECO:0000313" key="6">
    <source>
        <dbReference type="EMBL" id="PJG54281.1"/>
    </source>
</evidence>
<dbReference type="Proteomes" id="UP000231194">
    <property type="component" value="Unassembled WGS sequence"/>
</dbReference>
<feature type="compositionally biased region" description="Basic and acidic residues" evidence="4">
    <location>
        <begin position="45"/>
        <end position="62"/>
    </location>
</feature>
<dbReference type="InterPro" id="IPR018062">
    <property type="entry name" value="HTH_AraC-typ_CS"/>
</dbReference>
<dbReference type="Gene3D" id="1.10.10.60">
    <property type="entry name" value="Homeodomain-like"/>
    <property type="match status" value="2"/>
</dbReference>
<organism evidence="6 7">
    <name type="scientific">Bradyrhizobium forestalis</name>
    <dbReference type="NCBI Taxonomy" id="1419263"/>
    <lineage>
        <taxon>Bacteria</taxon>
        <taxon>Pseudomonadati</taxon>
        <taxon>Pseudomonadota</taxon>
        <taxon>Alphaproteobacteria</taxon>
        <taxon>Hyphomicrobiales</taxon>
        <taxon>Nitrobacteraceae</taxon>
        <taxon>Bradyrhizobium</taxon>
    </lineage>
</organism>
<dbReference type="PANTHER" id="PTHR46796">
    <property type="entry name" value="HTH-TYPE TRANSCRIPTIONAL ACTIVATOR RHAS-RELATED"/>
    <property type="match status" value="1"/>
</dbReference>